<feature type="signal peptide" evidence="9">
    <location>
        <begin position="1"/>
        <end position="25"/>
    </location>
</feature>
<feature type="region of interest" description="Disordered" evidence="7">
    <location>
        <begin position="29"/>
        <end position="49"/>
    </location>
</feature>
<evidence type="ECO:0000256" key="6">
    <source>
        <dbReference type="ARBA" id="ARBA00023136"/>
    </source>
</evidence>
<keyword evidence="5 8" id="KW-1133">Transmembrane helix</keyword>
<dbReference type="EMBL" id="AP025591">
    <property type="protein sequence ID" value="BDG04595.1"/>
    <property type="molecule type" value="Genomic_DNA"/>
</dbReference>
<evidence type="ECO:0000256" key="7">
    <source>
        <dbReference type="SAM" id="MobiDB-lite"/>
    </source>
</evidence>
<dbReference type="SUPFAM" id="SSF82689">
    <property type="entry name" value="Mechanosensitive channel protein MscS (YggB), C-terminal domain"/>
    <property type="match status" value="1"/>
</dbReference>
<evidence type="ECO:0000259" key="10">
    <source>
        <dbReference type="Pfam" id="PF00924"/>
    </source>
</evidence>
<sequence length="432" mass="46167">MIPHRLPARAAAAAILLALAAPALPAPQGAAPPAPASATTVPSPAAPAPRERFAAPDARPFFEKHLPASLLSRGPRGLLWWQWVAIPLLVVLAYVLGSLLGWITRRVLGHLASRTKTEWDDILIAKVAGPLTWMWAIAIVTALHSALLLDDAAIGVLQRVLRAATYLVFFWAGFRSIDVAFAAAGEAPWTKANVGLSGLLPLGRKLGKVILLAIGLVAVLNELGFQVASLLAGLGIGGIAIALAAQKTVEHLFGSVAIGVDQPFRVGDFVKVEDVMGTVETIGMRSTRIRTLDRTLVTFPNGKLADMKTETFAARDRIRLFVNLGLSYETTAAQMRAVLSGIEAALRGHPKLWARDAPSVRFTALNDSTLNVEVVAWFATKDWGEFTGIRQDLFLAFMETVERAGTTFAYPTRTVRLVSEDGAGVGSVAPRS</sequence>
<gene>
    <name evidence="13" type="ORF">AMOR_35910</name>
</gene>
<dbReference type="SUPFAM" id="SSF50182">
    <property type="entry name" value="Sm-like ribonucleoproteins"/>
    <property type="match status" value="1"/>
</dbReference>
<feature type="domain" description="Mechanosensitive ion channel transmembrane helices 2/3" evidence="12">
    <location>
        <begin position="208"/>
        <end position="246"/>
    </location>
</feature>
<evidence type="ECO:0000256" key="1">
    <source>
        <dbReference type="ARBA" id="ARBA00004651"/>
    </source>
</evidence>
<keyword evidence="9" id="KW-0732">Signal</keyword>
<dbReference type="Gene3D" id="3.30.70.100">
    <property type="match status" value="1"/>
</dbReference>
<evidence type="ECO:0000256" key="9">
    <source>
        <dbReference type="SAM" id="SignalP"/>
    </source>
</evidence>
<keyword evidence="14" id="KW-1185">Reference proteome</keyword>
<proteinExistence type="inferred from homology"/>
<accession>A0ABN6MUI4</accession>
<dbReference type="InterPro" id="IPR011014">
    <property type="entry name" value="MscS_channel_TM-2"/>
</dbReference>
<dbReference type="InterPro" id="IPR010920">
    <property type="entry name" value="LSM_dom_sf"/>
</dbReference>
<dbReference type="Gene3D" id="1.10.287.1260">
    <property type="match status" value="1"/>
</dbReference>
<dbReference type="InterPro" id="IPR023408">
    <property type="entry name" value="MscS_beta-dom_sf"/>
</dbReference>
<dbReference type="InterPro" id="IPR049278">
    <property type="entry name" value="MS_channel_C"/>
</dbReference>
<reference evidence="14" key="1">
    <citation type="journal article" date="2022" name="Int. J. Syst. Evol. Microbiol.">
        <title>Anaeromyxobacter oryzae sp. nov., Anaeromyxobacter diazotrophicus sp. nov. and Anaeromyxobacter paludicola sp. nov., isolated from paddy soils.</title>
        <authorList>
            <person name="Itoh H."/>
            <person name="Xu Z."/>
            <person name="Mise K."/>
            <person name="Masuda Y."/>
            <person name="Ushijima N."/>
            <person name="Hayakawa C."/>
            <person name="Shiratori Y."/>
            <person name="Senoo K."/>
        </authorList>
    </citation>
    <scope>NUCLEOTIDE SEQUENCE [LARGE SCALE GENOMIC DNA]</scope>
    <source>
        <strain evidence="14">Red232</strain>
    </source>
</reference>
<dbReference type="Pfam" id="PF00924">
    <property type="entry name" value="MS_channel_2nd"/>
    <property type="match status" value="1"/>
</dbReference>
<keyword evidence="3" id="KW-1003">Cell membrane</keyword>
<keyword evidence="4 8" id="KW-0812">Transmembrane</keyword>
<feature type="domain" description="Mechanosensitive ion channel MscS" evidence="10">
    <location>
        <begin position="248"/>
        <end position="306"/>
    </location>
</feature>
<dbReference type="RefSeq" id="WP_248353016.1">
    <property type="nucleotide sequence ID" value="NZ_AP025591.1"/>
</dbReference>
<protein>
    <submittedName>
        <fullName evidence="13">Mechanosensitive ion channel protein MscL</fullName>
    </submittedName>
</protein>
<feature type="transmembrane region" description="Helical" evidence="8">
    <location>
        <begin position="80"/>
        <end position="103"/>
    </location>
</feature>
<dbReference type="PANTHER" id="PTHR30566">
    <property type="entry name" value="YNAI-RELATED MECHANOSENSITIVE ION CHANNEL"/>
    <property type="match status" value="1"/>
</dbReference>
<feature type="chain" id="PRO_5046690174" evidence="9">
    <location>
        <begin position="26"/>
        <end position="432"/>
    </location>
</feature>
<name>A0ABN6MUI4_9BACT</name>
<comment type="subcellular location">
    <subcellularLocation>
        <location evidence="1">Cell membrane</location>
        <topology evidence="1">Multi-pass membrane protein</topology>
    </subcellularLocation>
</comment>
<dbReference type="InterPro" id="IPR006685">
    <property type="entry name" value="MscS_channel_2nd"/>
</dbReference>
<evidence type="ECO:0000259" key="11">
    <source>
        <dbReference type="Pfam" id="PF21082"/>
    </source>
</evidence>
<dbReference type="InterPro" id="IPR049142">
    <property type="entry name" value="MS_channel_1st"/>
</dbReference>
<dbReference type="Pfam" id="PF21088">
    <property type="entry name" value="MS_channel_1st"/>
    <property type="match status" value="1"/>
</dbReference>
<feature type="transmembrane region" description="Helical" evidence="8">
    <location>
        <begin position="123"/>
        <end position="143"/>
    </location>
</feature>
<dbReference type="InterPro" id="IPR011066">
    <property type="entry name" value="MscS_channel_C_sf"/>
</dbReference>
<evidence type="ECO:0000256" key="8">
    <source>
        <dbReference type="SAM" id="Phobius"/>
    </source>
</evidence>
<feature type="domain" description="Mechanosensitive ion channel MscS C-terminal" evidence="11">
    <location>
        <begin position="324"/>
        <end position="405"/>
    </location>
</feature>
<evidence type="ECO:0000256" key="4">
    <source>
        <dbReference type="ARBA" id="ARBA00022692"/>
    </source>
</evidence>
<evidence type="ECO:0000259" key="12">
    <source>
        <dbReference type="Pfam" id="PF21088"/>
    </source>
</evidence>
<comment type="similarity">
    <text evidence="2">Belongs to the MscS (TC 1.A.23) family.</text>
</comment>
<dbReference type="Gene3D" id="2.30.30.60">
    <property type="match status" value="1"/>
</dbReference>
<organism evidence="13 14">
    <name type="scientific">Anaeromyxobacter oryzae</name>
    <dbReference type="NCBI Taxonomy" id="2918170"/>
    <lineage>
        <taxon>Bacteria</taxon>
        <taxon>Pseudomonadati</taxon>
        <taxon>Myxococcota</taxon>
        <taxon>Myxococcia</taxon>
        <taxon>Myxococcales</taxon>
        <taxon>Cystobacterineae</taxon>
        <taxon>Anaeromyxobacteraceae</taxon>
        <taxon>Anaeromyxobacter</taxon>
    </lineage>
</organism>
<dbReference type="PANTHER" id="PTHR30566:SF5">
    <property type="entry name" value="MECHANOSENSITIVE ION CHANNEL PROTEIN 1, MITOCHONDRIAL-RELATED"/>
    <property type="match status" value="1"/>
</dbReference>
<dbReference type="Proteomes" id="UP001162891">
    <property type="component" value="Chromosome"/>
</dbReference>
<evidence type="ECO:0000313" key="14">
    <source>
        <dbReference type="Proteomes" id="UP001162891"/>
    </source>
</evidence>
<feature type="transmembrane region" description="Helical" evidence="8">
    <location>
        <begin position="227"/>
        <end position="245"/>
    </location>
</feature>
<keyword evidence="6 8" id="KW-0472">Membrane</keyword>
<evidence type="ECO:0000256" key="3">
    <source>
        <dbReference type="ARBA" id="ARBA00022475"/>
    </source>
</evidence>
<dbReference type="SUPFAM" id="SSF82861">
    <property type="entry name" value="Mechanosensitive channel protein MscS (YggB), transmembrane region"/>
    <property type="match status" value="1"/>
</dbReference>
<evidence type="ECO:0000256" key="5">
    <source>
        <dbReference type="ARBA" id="ARBA00022989"/>
    </source>
</evidence>
<evidence type="ECO:0000313" key="13">
    <source>
        <dbReference type="EMBL" id="BDG04595.1"/>
    </source>
</evidence>
<evidence type="ECO:0000256" key="2">
    <source>
        <dbReference type="ARBA" id="ARBA00008017"/>
    </source>
</evidence>
<dbReference type="Pfam" id="PF21082">
    <property type="entry name" value="MS_channel_3rd"/>
    <property type="match status" value="1"/>
</dbReference>